<sequence>MRAKAVALNPTGNHTAAVLTMGTSAANGNGAVEVFDTKTGAVLQSYSSLAGTDSSGSHVGITYSPDGKYLLFSQDSSFVAIAKVDPTTGKLSDYAHVSVPIDGSLFEIEGTPFDYKFDTVTCFPHLPIGTDGSYAHACGHTVGTNPSAYPLGIAVSPDGKTAYSVLDVNDTLTKIDLTASTPKEGAQIRVGNVPHSVIISPDGATAYVSNEAGRIAKEDDHQLYSDGTPVVADAETGATSTGTVSVVDLSTFKVTKTIFTGLHPTGMAFWGKYLLVANAYDDNISVIDTGVNQVVRTIGLGLPIRVPGEKKAAYGAGPNSIAVDPDHDIAYVALYNANSIAVVDLDSVSKDAILGLIPTAYAPSSIVLDHKDRVLIVANDKGIGTKGIPPQNSFGTAHGVTSYNTHQDLGTASIIPLPGVDTLADWTNQVYLNNHWDLTRNIKTAAGGDPHLKAVALPKKIGDPSLIKHVFLIIRENRTYDQILGDVIGGNGDPSLAVFGAGVTPNAHALVERFPLLDNFYDPSRQSADGHNWIVQAMAPYSDDIQSPDWVRDYPSNGGDAIAYQKKGHIWDQAVKAGIRFKNFGEYIEWNSFVVPGCTPIPNFSGSCHPTWSHFYADTQAYESKTEPQLKYYRSVQSHSPLPNLINNTDRKYPQFDLDIPDQYRVDVWKQNFEEDVKAGTVPQLSIMWISSDHTGGPPTAVAMQADNDLAVGRFVDIISHSPVWDSSAIFIEEDDAQDGVDHVDGHRSPGYVISPYVRQGGVVDSTYYTQVNMTRTIEQILGLTPMNQFDLVASPMRTLFVDDPPADNFKPWSHVPNLIPLDQGVNQTTASLKDESPAVKALRVGWMKKKAQVFAGKHTKPDSEDSDTVNHLNWYEATGFTRPYPGEAKVRPASDFKHRKAPEAGADLDD</sequence>
<keyword evidence="1" id="KW-0378">Hydrolase</keyword>
<dbReference type="KEGG" id="abas:ACPOL_6722"/>
<dbReference type="Proteomes" id="UP000253606">
    <property type="component" value="Chromosome"/>
</dbReference>
<dbReference type="Pfam" id="PF07676">
    <property type="entry name" value="PD40"/>
    <property type="match status" value="1"/>
</dbReference>
<evidence type="ECO:0000313" key="4">
    <source>
        <dbReference type="Proteomes" id="UP000253606"/>
    </source>
</evidence>
<proteinExistence type="predicted"/>
<name>A0A2Z5GB40_9BACT</name>
<dbReference type="InterPro" id="IPR011659">
    <property type="entry name" value="WD40"/>
</dbReference>
<dbReference type="Gene3D" id="2.130.10.10">
    <property type="entry name" value="YVTN repeat-like/Quinoprotein amine dehydrogenase"/>
    <property type="match status" value="3"/>
</dbReference>
<dbReference type="InterPro" id="IPR051200">
    <property type="entry name" value="Host-pathogen_enzymatic-act"/>
</dbReference>
<feature type="region of interest" description="Disordered" evidence="2">
    <location>
        <begin position="880"/>
        <end position="911"/>
    </location>
</feature>
<evidence type="ECO:0000256" key="2">
    <source>
        <dbReference type="SAM" id="MobiDB-lite"/>
    </source>
</evidence>
<dbReference type="InterPro" id="IPR011964">
    <property type="entry name" value="YVTN_b-propeller_repeat"/>
</dbReference>
<evidence type="ECO:0000256" key="1">
    <source>
        <dbReference type="ARBA" id="ARBA00022801"/>
    </source>
</evidence>
<reference evidence="3 4" key="1">
    <citation type="journal article" date="2018" name="Front. Microbiol.">
        <title>Hydrolytic Capabilities as a Key to Environmental Success: Chitinolytic and Cellulolytic Acidobacteria From Acidic Sub-arctic Soils and Boreal Peatlands.</title>
        <authorList>
            <person name="Belova S.E."/>
            <person name="Ravin N.V."/>
            <person name="Pankratov T.A."/>
            <person name="Rakitin A.L."/>
            <person name="Ivanova A.A."/>
            <person name="Beletsky A.V."/>
            <person name="Mardanov A.V."/>
            <person name="Sinninghe Damste J.S."/>
            <person name="Dedysh S.N."/>
        </authorList>
    </citation>
    <scope>NUCLEOTIDE SEQUENCE [LARGE SCALE GENOMIC DNA]</scope>
    <source>
        <strain evidence="3 4">SBC82</strain>
    </source>
</reference>
<dbReference type="SUPFAM" id="SSF50974">
    <property type="entry name" value="Nitrous oxide reductase, N-terminal domain"/>
    <property type="match status" value="1"/>
</dbReference>
<evidence type="ECO:0000313" key="3">
    <source>
        <dbReference type="EMBL" id="AXC15934.1"/>
    </source>
</evidence>
<evidence type="ECO:0008006" key="5">
    <source>
        <dbReference type="Google" id="ProtNLM"/>
    </source>
</evidence>
<dbReference type="Pfam" id="PF04185">
    <property type="entry name" value="Phosphoesterase"/>
    <property type="match status" value="1"/>
</dbReference>
<organism evidence="3 4">
    <name type="scientific">Acidisarcina polymorpha</name>
    <dbReference type="NCBI Taxonomy" id="2211140"/>
    <lineage>
        <taxon>Bacteria</taxon>
        <taxon>Pseudomonadati</taxon>
        <taxon>Acidobacteriota</taxon>
        <taxon>Terriglobia</taxon>
        <taxon>Terriglobales</taxon>
        <taxon>Acidobacteriaceae</taxon>
        <taxon>Acidisarcina</taxon>
    </lineage>
</organism>
<dbReference type="PANTHER" id="PTHR47197">
    <property type="entry name" value="PROTEIN NIRF"/>
    <property type="match status" value="1"/>
</dbReference>
<gene>
    <name evidence="3" type="ORF">ACPOL_6722</name>
</gene>
<dbReference type="GO" id="GO:0016788">
    <property type="term" value="F:hydrolase activity, acting on ester bonds"/>
    <property type="evidence" value="ECO:0007669"/>
    <property type="project" value="InterPro"/>
</dbReference>
<dbReference type="InterPro" id="IPR007312">
    <property type="entry name" value="Phosphoesterase"/>
</dbReference>
<dbReference type="Gene3D" id="3.40.720.10">
    <property type="entry name" value="Alkaline Phosphatase, subunit A"/>
    <property type="match status" value="1"/>
</dbReference>
<dbReference type="NCBIfam" id="TIGR02276">
    <property type="entry name" value="beta_rpt_yvtn"/>
    <property type="match status" value="1"/>
</dbReference>
<keyword evidence="4" id="KW-1185">Reference proteome</keyword>
<dbReference type="InterPro" id="IPR015943">
    <property type="entry name" value="WD40/YVTN_repeat-like_dom_sf"/>
</dbReference>
<dbReference type="PANTHER" id="PTHR47197:SF3">
    <property type="entry name" value="DIHYDRO-HEME D1 DEHYDROGENASE"/>
    <property type="match status" value="1"/>
</dbReference>
<dbReference type="AlphaFoldDB" id="A0A2Z5GB40"/>
<accession>A0A2Z5GB40</accession>
<dbReference type="InterPro" id="IPR011045">
    <property type="entry name" value="N2O_reductase_N"/>
</dbReference>
<protein>
    <recommendedName>
        <fullName evidence="5">Phosphoesterase</fullName>
    </recommendedName>
</protein>
<dbReference type="EMBL" id="CP030840">
    <property type="protein sequence ID" value="AXC15934.1"/>
    <property type="molecule type" value="Genomic_DNA"/>
</dbReference>
<dbReference type="SUPFAM" id="SSF53649">
    <property type="entry name" value="Alkaline phosphatase-like"/>
    <property type="match status" value="1"/>
</dbReference>
<dbReference type="InterPro" id="IPR017850">
    <property type="entry name" value="Alkaline_phosphatase_core_sf"/>
</dbReference>